<proteinExistence type="predicted"/>
<evidence type="ECO:0000313" key="1">
    <source>
        <dbReference type="EMBL" id="BAY20109.1"/>
    </source>
</evidence>
<dbReference type="OrthoDB" id="515785at2"/>
<reference evidence="1 2" key="1">
    <citation type="submission" date="2017-06" db="EMBL/GenBank/DDBJ databases">
        <title>Genome sequencing of cyanobaciteial culture collection at National Institute for Environmental Studies (NIES).</title>
        <authorList>
            <person name="Hirose Y."/>
            <person name="Shimura Y."/>
            <person name="Fujisawa T."/>
            <person name="Nakamura Y."/>
            <person name="Kawachi M."/>
        </authorList>
    </citation>
    <scope>NUCLEOTIDE SEQUENCE [LARGE SCALE GENOMIC DNA]</scope>
    <source>
        <strain evidence="1 2">NIES-21</strain>
        <plasmid evidence="2">Plasmid2 dna</plasmid>
    </source>
</reference>
<dbReference type="Proteomes" id="UP000218287">
    <property type="component" value="Plasmid Plasmid2 dna"/>
</dbReference>
<evidence type="ECO:0000313" key="2">
    <source>
        <dbReference type="Proteomes" id="UP000218287"/>
    </source>
</evidence>
<dbReference type="EMBL" id="AP018176">
    <property type="protein sequence ID" value="BAY20109.1"/>
    <property type="molecule type" value="Genomic_DNA"/>
</dbReference>
<sequence length="261" mass="29838">MTYPTYTQQHLRCKSLDQLKRIYSEIGCTLEVNDRRCKGEWRSAIARYQESKLQKIDEQDIAQGKFEQYIADQAQAVAPEELTVREISFYHHEYYAVDKLVAAIDYDNDLTQPWVVTINNAEVFRATTPMMCDRYIRIHYKDGSLPVQEQETSTSTGNEIMFQIVTECDKYGLELLDDGIYTSNGEKLGEAGCINGNWWFTSATKAHPEKIFCDSAADTVWLLQISDELPTANEYLQYHPLEQLSSGELQGLFETAALVAV</sequence>
<dbReference type="AlphaFoldDB" id="A0A1Z4GRH9"/>
<geneLocation type="plasmid" evidence="2">
    <name>Plasmid2 dna</name>
</geneLocation>
<name>A0A1Z4GRH9_9CYAN</name>
<accession>A0A1Z4GRH9</accession>
<gene>
    <name evidence="1" type="ORF">NIES21_59790</name>
</gene>
<keyword evidence="2" id="KW-1185">Reference proteome</keyword>
<organism evidence="1 2">
    <name type="scientific">Anabaenopsis circularis NIES-21</name>
    <dbReference type="NCBI Taxonomy" id="1085406"/>
    <lineage>
        <taxon>Bacteria</taxon>
        <taxon>Bacillati</taxon>
        <taxon>Cyanobacteriota</taxon>
        <taxon>Cyanophyceae</taxon>
        <taxon>Nostocales</taxon>
        <taxon>Nodulariaceae</taxon>
        <taxon>Anabaenopsis</taxon>
    </lineage>
</organism>
<keyword evidence="1" id="KW-0614">Plasmid</keyword>
<protein>
    <submittedName>
        <fullName evidence="1">Uncharacterized protein</fullName>
    </submittedName>
</protein>